<protein>
    <submittedName>
        <fullName evidence="1">Uncharacterized protein</fullName>
    </submittedName>
</protein>
<sequence length="82" mass="9215">MRLRRLFGCPAGFCFAGYRQTAVVCSAVTYVIVISQLCKNRSLARGCLGIALQMQGNTSRDSGRLNCYRYFTLEKIELDKPN</sequence>
<reference evidence="1 2" key="1">
    <citation type="submission" date="2019-04" db="EMBL/GenBank/DDBJ databases">
        <authorList>
            <person name="Schori C."/>
            <person name="Ahrens C."/>
        </authorList>
    </citation>
    <scope>NUCLEOTIDE SEQUENCE [LARGE SCALE GENOMIC DNA]</scope>
    <source>
        <strain evidence="1 2">DSM 2950</strain>
    </source>
</reference>
<proteinExistence type="predicted"/>
<accession>A0A7G5MQX2</accession>
<evidence type="ECO:0000313" key="2">
    <source>
        <dbReference type="Proteomes" id="UP000515789"/>
    </source>
</evidence>
<organism evidence="1 2">
    <name type="scientific">Blautia producta</name>
    <dbReference type="NCBI Taxonomy" id="33035"/>
    <lineage>
        <taxon>Bacteria</taxon>
        <taxon>Bacillati</taxon>
        <taxon>Bacillota</taxon>
        <taxon>Clostridia</taxon>
        <taxon>Lachnospirales</taxon>
        <taxon>Lachnospiraceae</taxon>
        <taxon>Blautia</taxon>
    </lineage>
</organism>
<evidence type="ECO:0000313" key="1">
    <source>
        <dbReference type="EMBL" id="QMW77015.1"/>
    </source>
</evidence>
<name>A0A7G5MQX2_9FIRM</name>
<gene>
    <name evidence="1" type="ORF">E5259_05035</name>
</gene>
<dbReference type="EMBL" id="CP039126">
    <property type="protein sequence ID" value="QMW77015.1"/>
    <property type="molecule type" value="Genomic_DNA"/>
</dbReference>
<dbReference type="Proteomes" id="UP000515789">
    <property type="component" value="Chromosome"/>
</dbReference>
<dbReference type="AlphaFoldDB" id="A0A7G5MQX2"/>